<evidence type="ECO:0000313" key="2">
    <source>
        <dbReference type="EMBL" id="GIY44193.1"/>
    </source>
</evidence>
<evidence type="ECO:0000256" key="1">
    <source>
        <dbReference type="SAM" id="MobiDB-lite"/>
    </source>
</evidence>
<name>A0AAV4TJM5_CAEEX</name>
<organism evidence="2 3">
    <name type="scientific">Caerostris extrusa</name>
    <name type="common">Bark spider</name>
    <name type="synonym">Caerostris bankana</name>
    <dbReference type="NCBI Taxonomy" id="172846"/>
    <lineage>
        <taxon>Eukaryota</taxon>
        <taxon>Metazoa</taxon>
        <taxon>Ecdysozoa</taxon>
        <taxon>Arthropoda</taxon>
        <taxon>Chelicerata</taxon>
        <taxon>Arachnida</taxon>
        <taxon>Araneae</taxon>
        <taxon>Araneomorphae</taxon>
        <taxon>Entelegynae</taxon>
        <taxon>Araneoidea</taxon>
        <taxon>Araneidae</taxon>
        <taxon>Caerostris</taxon>
    </lineage>
</organism>
<feature type="region of interest" description="Disordered" evidence="1">
    <location>
        <begin position="1"/>
        <end position="44"/>
    </location>
</feature>
<keyword evidence="3" id="KW-1185">Reference proteome</keyword>
<sequence length="67" mass="6941">MEARDVNIDSLVHGAALGRPADPRDAGRKTPSGATGAGRSTDLTGELAMSTKAAKVRVTRCVDNYAL</sequence>
<dbReference type="EMBL" id="BPLR01011105">
    <property type="protein sequence ID" value="GIY44193.1"/>
    <property type="molecule type" value="Genomic_DNA"/>
</dbReference>
<dbReference type="Proteomes" id="UP001054945">
    <property type="component" value="Unassembled WGS sequence"/>
</dbReference>
<gene>
    <name evidence="2" type="ORF">CEXT_778541</name>
</gene>
<reference evidence="2 3" key="1">
    <citation type="submission" date="2021-06" db="EMBL/GenBank/DDBJ databases">
        <title>Caerostris extrusa draft genome.</title>
        <authorList>
            <person name="Kono N."/>
            <person name="Arakawa K."/>
        </authorList>
    </citation>
    <scope>NUCLEOTIDE SEQUENCE [LARGE SCALE GENOMIC DNA]</scope>
</reference>
<proteinExistence type="predicted"/>
<protein>
    <submittedName>
        <fullName evidence="2">Uncharacterized protein</fullName>
    </submittedName>
</protein>
<evidence type="ECO:0000313" key="3">
    <source>
        <dbReference type="Proteomes" id="UP001054945"/>
    </source>
</evidence>
<comment type="caution">
    <text evidence="2">The sequence shown here is derived from an EMBL/GenBank/DDBJ whole genome shotgun (WGS) entry which is preliminary data.</text>
</comment>
<dbReference type="AlphaFoldDB" id="A0AAV4TJM5"/>
<accession>A0AAV4TJM5</accession>